<gene>
    <name evidence="12" type="ORF">N7G274_005965</name>
</gene>
<evidence type="ECO:0008006" key="14">
    <source>
        <dbReference type="Google" id="ProtNLM"/>
    </source>
</evidence>
<evidence type="ECO:0000256" key="10">
    <source>
        <dbReference type="SAM" id="MobiDB-lite"/>
    </source>
</evidence>
<keyword evidence="5 11" id="KW-0812">Transmembrane</keyword>
<keyword evidence="7 11" id="KW-1133">Transmembrane helix</keyword>
<evidence type="ECO:0000313" key="13">
    <source>
        <dbReference type="Proteomes" id="UP001590950"/>
    </source>
</evidence>
<sequence length="482" mass="53833">MFVRPARSLTIAVAVIAFCFMVSIFEGGLHSYSRNRLSIITAPVHEAPPPPSRIVDFWAKWATVMDKAKPKIPPIKLNRPASVEGSDKATGERAPMQESLGLPEDDWKLLHESHSTLVNAPGFNETNEQASSLFSGAGVVTVAGGPYLPPAILGIRMLRKTGSNLPVQVFLQSREEYEPEICESVLPALNAECFVIQDHLRKDAPFKVARFQLKVLAILFSTFETVLYMDSDCMALRNPAELLESEPFLSSGFLSWGDYWKATEDPVFYKIAGMSDFPKGLPAKSSESGQMVISKKKHLNTLLLAAYYNVFGPDYYYPLQSQGAMGQGDKESFLAAAVVLGNPYYRVKETLGTLGYSDAKGEFHGGAMVQWSAAEEYASANTSDKTKPRPFFLHANLPKLNVARMLDEKKIYQPGTETRIRMWGPEESTRKIFGSDIERMAWNEMRDMACELNDTMKDFKGRTNICQRAQEHYKQLFETETG</sequence>
<evidence type="ECO:0000256" key="5">
    <source>
        <dbReference type="ARBA" id="ARBA00022692"/>
    </source>
</evidence>
<keyword evidence="6" id="KW-0735">Signal-anchor</keyword>
<dbReference type="PANTHER" id="PTHR31646:SF1">
    <property type="entry name" value="ALPHA-1,2-MANNOSYLTRANSFERASE MNN2"/>
    <property type="match status" value="1"/>
</dbReference>
<organism evidence="12 13">
    <name type="scientific">Stereocaulon virgatum</name>
    <dbReference type="NCBI Taxonomy" id="373712"/>
    <lineage>
        <taxon>Eukaryota</taxon>
        <taxon>Fungi</taxon>
        <taxon>Dikarya</taxon>
        <taxon>Ascomycota</taxon>
        <taxon>Pezizomycotina</taxon>
        <taxon>Lecanoromycetes</taxon>
        <taxon>OSLEUM clade</taxon>
        <taxon>Lecanoromycetidae</taxon>
        <taxon>Lecanorales</taxon>
        <taxon>Lecanorineae</taxon>
        <taxon>Stereocaulaceae</taxon>
        <taxon>Stereocaulon</taxon>
    </lineage>
</organism>
<reference evidence="12 13" key="1">
    <citation type="submission" date="2024-09" db="EMBL/GenBank/DDBJ databases">
        <title>Rethinking Asexuality: The Enigmatic Case of Functional Sexual Genes in Lepraria (Stereocaulaceae).</title>
        <authorList>
            <person name="Doellman M."/>
            <person name="Sun Y."/>
            <person name="Barcenas-Pena A."/>
            <person name="Lumbsch H.T."/>
            <person name="Grewe F."/>
        </authorList>
    </citation>
    <scope>NUCLEOTIDE SEQUENCE [LARGE SCALE GENOMIC DNA]</scope>
    <source>
        <strain evidence="12 13">Mercado 3170</strain>
    </source>
</reference>
<evidence type="ECO:0000256" key="11">
    <source>
        <dbReference type="SAM" id="Phobius"/>
    </source>
</evidence>
<accession>A0ABR4A933</accession>
<dbReference type="InterPro" id="IPR029044">
    <property type="entry name" value="Nucleotide-diphossugar_trans"/>
</dbReference>
<feature type="transmembrane region" description="Helical" evidence="11">
    <location>
        <begin position="6"/>
        <end position="29"/>
    </location>
</feature>
<proteinExistence type="inferred from homology"/>
<evidence type="ECO:0000256" key="4">
    <source>
        <dbReference type="ARBA" id="ARBA00022679"/>
    </source>
</evidence>
<protein>
    <recommendedName>
        <fullName evidence="14">Nucleotide-diphospho-sugar transferase</fullName>
    </recommendedName>
</protein>
<comment type="subcellular location">
    <subcellularLocation>
        <location evidence="1">Golgi apparatus membrane</location>
        <topology evidence="1">Single-pass type II membrane protein</topology>
    </subcellularLocation>
</comment>
<keyword evidence="9 11" id="KW-0472">Membrane</keyword>
<evidence type="ECO:0000256" key="3">
    <source>
        <dbReference type="ARBA" id="ARBA00009105"/>
    </source>
</evidence>
<name>A0ABR4A933_9LECA</name>
<evidence type="ECO:0000256" key="7">
    <source>
        <dbReference type="ARBA" id="ARBA00022989"/>
    </source>
</evidence>
<comment type="caution">
    <text evidence="12">The sequence shown here is derived from an EMBL/GenBank/DDBJ whole genome shotgun (WGS) entry which is preliminary data.</text>
</comment>
<dbReference type="Gene3D" id="3.90.550.10">
    <property type="entry name" value="Spore Coat Polysaccharide Biosynthesis Protein SpsA, Chain A"/>
    <property type="match status" value="1"/>
</dbReference>
<evidence type="ECO:0000256" key="9">
    <source>
        <dbReference type="ARBA" id="ARBA00023136"/>
    </source>
</evidence>
<evidence type="ECO:0000313" key="12">
    <source>
        <dbReference type="EMBL" id="KAL2041583.1"/>
    </source>
</evidence>
<evidence type="ECO:0000256" key="2">
    <source>
        <dbReference type="ARBA" id="ARBA00004922"/>
    </source>
</evidence>
<dbReference type="InterPro" id="IPR022751">
    <property type="entry name" value="Alpha_mannosyltransferase"/>
</dbReference>
<dbReference type="PANTHER" id="PTHR31646">
    <property type="entry name" value="ALPHA-1,2-MANNOSYLTRANSFERASE MNN2"/>
    <property type="match status" value="1"/>
</dbReference>
<evidence type="ECO:0000256" key="1">
    <source>
        <dbReference type="ARBA" id="ARBA00004323"/>
    </source>
</evidence>
<comment type="similarity">
    <text evidence="3">Belongs to the MNN1/MNT family.</text>
</comment>
<keyword evidence="8" id="KW-0333">Golgi apparatus</keyword>
<evidence type="ECO:0000256" key="6">
    <source>
        <dbReference type="ARBA" id="ARBA00022968"/>
    </source>
</evidence>
<evidence type="ECO:0000256" key="8">
    <source>
        <dbReference type="ARBA" id="ARBA00023034"/>
    </source>
</evidence>
<dbReference type="Pfam" id="PF11051">
    <property type="entry name" value="Mannosyl_trans3"/>
    <property type="match status" value="1"/>
</dbReference>
<keyword evidence="13" id="KW-1185">Reference proteome</keyword>
<feature type="region of interest" description="Disordered" evidence="10">
    <location>
        <begin position="75"/>
        <end position="97"/>
    </location>
</feature>
<keyword evidence="4" id="KW-0808">Transferase</keyword>
<dbReference type="SUPFAM" id="SSF53448">
    <property type="entry name" value="Nucleotide-diphospho-sugar transferases"/>
    <property type="match status" value="1"/>
</dbReference>
<comment type="pathway">
    <text evidence="2">Protein modification; protein glycosylation.</text>
</comment>
<dbReference type="Proteomes" id="UP001590950">
    <property type="component" value="Unassembled WGS sequence"/>
</dbReference>
<dbReference type="EMBL" id="JBEFKJ010000017">
    <property type="protein sequence ID" value="KAL2041583.1"/>
    <property type="molecule type" value="Genomic_DNA"/>
</dbReference>